<gene>
    <name evidence="4" type="ORF">L0C25_20480</name>
</gene>
<feature type="chain" id="PRO_5041250577" description="Tissue inhibitor of metalloproteinase" evidence="3">
    <location>
        <begin position="29"/>
        <end position="250"/>
    </location>
</feature>
<evidence type="ECO:0000256" key="3">
    <source>
        <dbReference type="SAM" id="SignalP"/>
    </source>
</evidence>
<evidence type="ECO:0000313" key="5">
    <source>
        <dbReference type="Proteomes" id="UP001164390"/>
    </source>
</evidence>
<accession>A0AA46THE9</accession>
<evidence type="ECO:0008006" key="6">
    <source>
        <dbReference type="Google" id="ProtNLM"/>
    </source>
</evidence>
<keyword evidence="2" id="KW-1133">Transmembrane helix</keyword>
<name>A0AA46THE9_9ACTN</name>
<dbReference type="EMBL" id="CP094970">
    <property type="protein sequence ID" value="UYM04877.1"/>
    <property type="molecule type" value="Genomic_DNA"/>
</dbReference>
<dbReference type="Gene3D" id="2.40.50.120">
    <property type="match status" value="1"/>
</dbReference>
<keyword evidence="3" id="KW-0732">Signal</keyword>
<dbReference type="KEGG" id="sgrg:L0C25_20480"/>
<keyword evidence="5" id="KW-1185">Reference proteome</keyword>
<evidence type="ECO:0000256" key="2">
    <source>
        <dbReference type="SAM" id="Phobius"/>
    </source>
</evidence>
<feature type="compositionally biased region" description="Low complexity" evidence="1">
    <location>
        <begin position="182"/>
        <end position="193"/>
    </location>
</feature>
<feature type="region of interest" description="Disordered" evidence="1">
    <location>
        <begin position="149"/>
        <end position="221"/>
    </location>
</feature>
<dbReference type="InterPro" id="IPR008993">
    <property type="entry name" value="TIMP-like_OB-fold"/>
</dbReference>
<dbReference type="AlphaFoldDB" id="A0AA46THE9"/>
<organism evidence="4 5">
    <name type="scientific">Solicola gregarius</name>
    <dbReference type="NCBI Taxonomy" id="2908642"/>
    <lineage>
        <taxon>Bacteria</taxon>
        <taxon>Bacillati</taxon>
        <taxon>Actinomycetota</taxon>
        <taxon>Actinomycetes</taxon>
        <taxon>Propionibacteriales</taxon>
        <taxon>Nocardioidaceae</taxon>
        <taxon>Solicola</taxon>
    </lineage>
</organism>
<protein>
    <recommendedName>
        <fullName evidence="6">Tissue inhibitor of metalloproteinase</fullName>
    </recommendedName>
</protein>
<keyword evidence="2" id="KW-0812">Transmembrane</keyword>
<feature type="transmembrane region" description="Helical" evidence="2">
    <location>
        <begin position="221"/>
        <end position="240"/>
    </location>
</feature>
<reference evidence="4" key="1">
    <citation type="submission" date="2022-01" db="EMBL/GenBank/DDBJ databases">
        <title>Nocardioidaceae gen. sp. A5X3R13.</title>
        <authorList>
            <person name="Lopez Marin M.A."/>
            <person name="Uhlik O."/>
        </authorList>
    </citation>
    <scope>NUCLEOTIDE SEQUENCE</scope>
    <source>
        <strain evidence="4">A5X3R13</strain>
    </source>
</reference>
<evidence type="ECO:0000256" key="1">
    <source>
        <dbReference type="SAM" id="MobiDB-lite"/>
    </source>
</evidence>
<dbReference type="Proteomes" id="UP001164390">
    <property type="component" value="Chromosome"/>
</dbReference>
<proteinExistence type="predicted"/>
<feature type="compositionally biased region" description="Low complexity" evidence="1">
    <location>
        <begin position="200"/>
        <end position="221"/>
    </location>
</feature>
<feature type="signal peptide" evidence="3">
    <location>
        <begin position="1"/>
        <end position="28"/>
    </location>
</feature>
<dbReference type="SUPFAM" id="SSF50242">
    <property type="entry name" value="TIMP-like"/>
    <property type="match status" value="1"/>
</dbReference>
<evidence type="ECO:0000313" key="4">
    <source>
        <dbReference type="EMBL" id="UYM04877.1"/>
    </source>
</evidence>
<keyword evidence="2" id="KW-0472">Membrane</keyword>
<sequence>MRTLTEVRRTARKALLAGAAAAAMVATALVVGLTTPAYACSCVQIDLQTQAKQGDAVFVGTPVDVTESGNSAVYEVRVSDVYAGTADPTTTVRTAADGASCGVDLKLDRQYMFVGDQKQPHGEVSTTMCSGTQPISDQAILDVEKALGPATPYRDTSGTGGRDQAGDDKADAASGDDKDTTASEGGTNGESTGTDGGSSGTAEPGDAQQASDSSDDGGSSTTYAVVGVALALAVGASFALPQLRRRKRSQ</sequence>
<feature type="compositionally biased region" description="Basic and acidic residues" evidence="1">
    <location>
        <begin position="164"/>
        <end position="181"/>
    </location>
</feature>
<dbReference type="RefSeq" id="WP_271633641.1">
    <property type="nucleotide sequence ID" value="NZ_CP094970.1"/>
</dbReference>